<dbReference type="EMBL" id="FJVC01000210">
    <property type="protein sequence ID" value="CZT45305.1"/>
    <property type="molecule type" value="Genomic_DNA"/>
</dbReference>
<reference evidence="2" key="1">
    <citation type="submission" date="2016-03" db="EMBL/GenBank/DDBJ databases">
        <authorList>
            <person name="Guldener U."/>
        </authorList>
    </citation>
    <scope>NUCLEOTIDE SEQUENCE [LARGE SCALE GENOMIC DNA]</scope>
</reference>
<gene>
    <name evidence="1" type="ORF">RSE6_05603</name>
</gene>
<proteinExistence type="predicted"/>
<dbReference type="Proteomes" id="UP000177625">
    <property type="component" value="Unassembled WGS sequence"/>
</dbReference>
<accession>A0A1E1M9F1</accession>
<keyword evidence="2" id="KW-1185">Reference proteome</keyword>
<organism evidence="1 2">
    <name type="scientific">Rhynchosporium secalis</name>
    <name type="common">Barley scald fungus</name>
    <dbReference type="NCBI Taxonomy" id="38038"/>
    <lineage>
        <taxon>Eukaryota</taxon>
        <taxon>Fungi</taxon>
        <taxon>Dikarya</taxon>
        <taxon>Ascomycota</taxon>
        <taxon>Pezizomycotina</taxon>
        <taxon>Leotiomycetes</taxon>
        <taxon>Helotiales</taxon>
        <taxon>Ploettnerulaceae</taxon>
        <taxon>Rhynchosporium</taxon>
    </lineage>
</organism>
<dbReference type="AlphaFoldDB" id="A0A1E1M9F1"/>
<evidence type="ECO:0000313" key="1">
    <source>
        <dbReference type="EMBL" id="CZT45305.1"/>
    </source>
</evidence>
<evidence type="ECO:0000313" key="2">
    <source>
        <dbReference type="Proteomes" id="UP000177625"/>
    </source>
</evidence>
<protein>
    <submittedName>
        <fullName evidence="1">Uncharacterized protein</fullName>
    </submittedName>
</protein>
<name>A0A1E1M9F1_RHYSE</name>
<sequence length="35" mass="4329">MYLPESLHQANQDRKKSLLYTCMSFRRYRKETYGN</sequence>